<dbReference type="EMBL" id="AGNK02004119">
    <property type="status" value="NOT_ANNOTATED_CDS"/>
    <property type="molecule type" value="Genomic_DNA"/>
</dbReference>
<reference evidence="2" key="1">
    <citation type="journal article" date="2012" name="Nat. Biotechnol.">
        <title>Reference genome sequence of the model plant Setaria.</title>
        <authorList>
            <person name="Bennetzen J.L."/>
            <person name="Schmutz J."/>
            <person name="Wang H."/>
            <person name="Percifield R."/>
            <person name="Hawkins J."/>
            <person name="Pontaroli A.C."/>
            <person name="Estep M."/>
            <person name="Feng L."/>
            <person name="Vaughn J.N."/>
            <person name="Grimwood J."/>
            <person name="Jenkins J."/>
            <person name="Barry K."/>
            <person name="Lindquist E."/>
            <person name="Hellsten U."/>
            <person name="Deshpande S."/>
            <person name="Wang X."/>
            <person name="Wu X."/>
            <person name="Mitros T."/>
            <person name="Triplett J."/>
            <person name="Yang X."/>
            <person name="Ye C.Y."/>
            <person name="Mauro-Herrera M."/>
            <person name="Wang L."/>
            <person name="Li P."/>
            <person name="Sharma M."/>
            <person name="Sharma R."/>
            <person name="Ronald P.C."/>
            <person name="Panaud O."/>
            <person name="Kellogg E.A."/>
            <person name="Brutnell T.P."/>
            <person name="Doust A.N."/>
            <person name="Tuskan G.A."/>
            <person name="Rokhsar D."/>
            <person name="Devos K.M."/>
        </authorList>
    </citation>
    <scope>NUCLEOTIDE SEQUENCE [LARGE SCALE GENOMIC DNA]</scope>
    <source>
        <strain evidence="2">cv. Yugu1</strain>
    </source>
</reference>
<protein>
    <recommendedName>
        <fullName evidence="3">Aminotransferase-like plant mobile domain-containing protein</fullName>
    </recommendedName>
</protein>
<evidence type="ECO:0008006" key="3">
    <source>
        <dbReference type="Google" id="ProtNLM"/>
    </source>
</evidence>
<dbReference type="Gramene" id="KQK96412">
    <property type="protein sequence ID" value="KQK96412"/>
    <property type="gene ID" value="SETIT_011741mg"/>
</dbReference>
<sequence>MPWTTDLLVLQTYYSAFSLRCSPSKFAKLVAATDNEIKDRLRGMGFGGLLEFKPTILDRSLLTWLMDKFNPDTMKLELSSGKEFEINEHRIKTLPKLIQEKLKVRTLAADLAVRSFLRHAFCTLLFSNTDNYIRLDDVVWTKDLDRIGGINWCKELFPHMQLSHRNHCNWCRITVATGHMLYVDYLQHRLDIDQPRLPRCSVLDNRIIDRIAAMDHRGDVPYGAIEYGNLEESIKHLLCSPTCCRPHTRPCARTCLCPICCYSCCWTFCPF</sequence>
<evidence type="ECO:0000313" key="1">
    <source>
        <dbReference type="EnsemblPlants" id="KQK96412"/>
    </source>
</evidence>
<keyword evidence="2" id="KW-1185">Reference proteome</keyword>
<dbReference type="EnsemblPlants" id="KQK96412">
    <property type="protein sequence ID" value="KQK96412"/>
    <property type="gene ID" value="SETIT_011741mg"/>
</dbReference>
<accession>K3YBZ7</accession>
<reference evidence="1" key="2">
    <citation type="submission" date="2018-08" db="UniProtKB">
        <authorList>
            <consortium name="EnsemblPlants"/>
        </authorList>
    </citation>
    <scope>IDENTIFICATION</scope>
    <source>
        <strain evidence="1">Yugu1</strain>
    </source>
</reference>
<name>K3YBZ7_SETIT</name>
<dbReference type="InParanoid" id="K3YBZ7"/>
<dbReference type="PANTHER" id="PTHR34835">
    <property type="entry name" value="OS07G0283600 PROTEIN-RELATED"/>
    <property type="match status" value="1"/>
</dbReference>
<dbReference type="PANTHER" id="PTHR34835:SF71">
    <property type="entry name" value="UBIQUITIN-LIKE PROTEASE FAMILY PROFILE DOMAIN-CONTAINING PROTEIN"/>
    <property type="match status" value="1"/>
</dbReference>
<dbReference type="HOGENOM" id="CLU_1028200_0_0_1"/>
<evidence type="ECO:0000313" key="2">
    <source>
        <dbReference type="Proteomes" id="UP000004995"/>
    </source>
</evidence>
<proteinExistence type="predicted"/>
<dbReference type="AlphaFoldDB" id="K3YBZ7"/>
<dbReference type="Proteomes" id="UP000004995">
    <property type="component" value="Unassembled WGS sequence"/>
</dbReference>
<organism evidence="1 2">
    <name type="scientific">Setaria italica</name>
    <name type="common">Foxtail millet</name>
    <name type="synonym">Panicum italicum</name>
    <dbReference type="NCBI Taxonomy" id="4555"/>
    <lineage>
        <taxon>Eukaryota</taxon>
        <taxon>Viridiplantae</taxon>
        <taxon>Streptophyta</taxon>
        <taxon>Embryophyta</taxon>
        <taxon>Tracheophyta</taxon>
        <taxon>Spermatophyta</taxon>
        <taxon>Magnoliopsida</taxon>
        <taxon>Liliopsida</taxon>
        <taxon>Poales</taxon>
        <taxon>Poaceae</taxon>
        <taxon>PACMAD clade</taxon>
        <taxon>Panicoideae</taxon>
        <taxon>Panicodae</taxon>
        <taxon>Paniceae</taxon>
        <taxon>Cenchrinae</taxon>
        <taxon>Setaria</taxon>
    </lineage>
</organism>